<dbReference type="InterPro" id="IPR036388">
    <property type="entry name" value="WH-like_DNA-bd_sf"/>
</dbReference>
<dbReference type="PANTHER" id="PTHR30118">
    <property type="entry name" value="HTH-TYPE TRANSCRIPTIONAL REGULATOR LEUO-RELATED"/>
    <property type="match status" value="1"/>
</dbReference>
<dbReference type="InterPro" id="IPR036390">
    <property type="entry name" value="WH_DNA-bd_sf"/>
</dbReference>
<dbReference type="SUPFAM" id="SSF53850">
    <property type="entry name" value="Periplasmic binding protein-like II"/>
    <property type="match status" value="1"/>
</dbReference>
<reference evidence="6 7" key="1">
    <citation type="submission" date="2015-11" db="EMBL/GenBank/DDBJ databases">
        <authorList>
            <person name="Sahl J."/>
            <person name="Wagner D."/>
            <person name="Keim P."/>
        </authorList>
    </citation>
    <scope>NUCLEOTIDE SEQUENCE [LARGE SCALE GENOMIC DNA]</scope>
    <source>
        <strain evidence="6 7">MSMB1157</strain>
    </source>
</reference>
<gene>
    <name evidence="6" type="ORF">WK57_34920</name>
</gene>
<keyword evidence="4" id="KW-0804">Transcription</keyword>
<dbReference type="GO" id="GO:0003700">
    <property type="term" value="F:DNA-binding transcription factor activity"/>
    <property type="evidence" value="ECO:0007669"/>
    <property type="project" value="InterPro"/>
</dbReference>
<proteinExistence type="inferred from homology"/>
<dbReference type="Gene3D" id="3.40.190.10">
    <property type="entry name" value="Periplasmic binding protein-like II"/>
    <property type="match status" value="2"/>
</dbReference>
<dbReference type="Gene3D" id="1.10.10.10">
    <property type="entry name" value="Winged helix-like DNA-binding domain superfamily/Winged helix DNA-binding domain"/>
    <property type="match status" value="1"/>
</dbReference>
<dbReference type="Pfam" id="PF00126">
    <property type="entry name" value="HTH_1"/>
    <property type="match status" value="1"/>
</dbReference>
<comment type="similarity">
    <text evidence="1">Belongs to the LysR transcriptional regulatory family.</text>
</comment>
<evidence type="ECO:0000256" key="2">
    <source>
        <dbReference type="ARBA" id="ARBA00023015"/>
    </source>
</evidence>
<dbReference type="InterPro" id="IPR000847">
    <property type="entry name" value="LysR_HTH_N"/>
</dbReference>
<organism evidence="6 7">
    <name type="scientific">Burkholderia ubonensis</name>
    <dbReference type="NCBI Taxonomy" id="101571"/>
    <lineage>
        <taxon>Bacteria</taxon>
        <taxon>Pseudomonadati</taxon>
        <taxon>Pseudomonadota</taxon>
        <taxon>Betaproteobacteria</taxon>
        <taxon>Burkholderiales</taxon>
        <taxon>Burkholderiaceae</taxon>
        <taxon>Burkholderia</taxon>
        <taxon>Burkholderia cepacia complex</taxon>
    </lineage>
</organism>
<comment type="caution">
    <text evidence="6">The sequence shown here is derived from an EMBL/GenBank/DDBJ whole genome shotgun (WGS) entry which is preliminary data.</text>
</comment>
<evidence type="ECO:0000256" key="3">
    <source>
        <dbReference type="ARBA" id="ARBA00023125"/>
    </source>
</evidence>
<name>A0AA40UVJ8_9BURK</name>
<accession>A0AA40UVJ8</accession>
<keyword evidence="3" id="KW-0238">DNA-binding</keyword>
<evidence type="ECO:0000313" key="6">
    <source>
        <dbReference type="EMBL" id="KWZ54088.1"/>
    </source>
</evidence>
<protein>
    <recommendedName>
        <fullName evidence="5">HTH lysR-type domain-containing protein</fullName>
    </recommendedName>
</protein>
<feature type="domain" description="HTH lysR-type" evidence="5">
    <location>
        <begin position="17"/>
        <end position="73"/>
    </location>
</feature>
<dbReference type="AlphaFoldDB" id="A0AA40UVJ8"/>
<dbReference type="PROSITE" id="PS50931">
    <property type="entry name" value="HTH_LYSR"/>
    <property type="match status" value="1"/>
</dbReference>
<evidence type="ECO:0000259" key="5">
    <source>
        <dbReference type="PROSITE" id="PS50931"/>
    </source>
</evidence>
<evidence type="ECO:0000256" key="1">
    <source>
        <dbReference type="ARBA" id="ARBA00009437"/>
    </source>
</evidence>
<dbReference type="GO" id="GO:0003677">
    <property type="term" value="F:DNA binding"/>
    <property type="evidence" value="ECO:0007669"/>
    <property type="project" value="UniProtKB-KW"/>
</dbReference>
<evidence type="ECO:0000313" key="7">
    <source>
        <dbReference type="Proteomes" id="UP000070119"/>
    </source>
</evidence>
<dbReference type="SUPFAM" id="SSF46785">
    <property type="entry name" value="Winged helix' DNA-binding domain"/>
    <property type="match status" value="1"/>
</dbReference>
<dbReference type="Proteomes" id="UP000070119">
    <property type="component" value="Chromosome 2"/>
</dbReference>
<dbReference type="InterPro" id="IPR050389">
    <property type="entry name" value="LysR-type_TF"/>
</dbReference>
<dbReference type="PANTHER" id="PTHR30118:SF15">
    <property type="entry name" value="TRANSCRIPTIONAL REGULATORY PROTEIN"/>
    <property type="match status" value="1"/>
</dbReference>
<evidence type="ECO:0000256" key="4">
    <source>
        <dbReference type="ARBA" id="ARBA00023163"/>
    </source>
</evidence>
<dbReference type="EMBL" id="LNJU01000005">
    <property type="protein sequence ID" value="KWZ54088.1"/>
    <property type="molecule type" value="Genomic_DNA"/>
</dbReference>
<keyword evidence="2" id="KW-0805">Transcription regulation</keyword>
<sequence length="172" mass="18998">MSSLPPATRHSLVDSANLNLLISLDALLEEGSVAGAARRMNLSPPAMSRTLARIRETVGDPIFVQGGRKMVPTPRALDRQFSVRATDVFVGVYSSQLLEEMARGMVRFMLEADDVDDDDALRSGRIDLFISASRRLGQEIRVRPPFTTKFVGLARSGHSIFDDDITPKRFAH</sequence>